<keyword evidence="3" id="KW-1185">Reference proteome</keyword>
<evidence type="ECO:0000313" key="2">
    <source>
        <dbReference type="EMBL" id="SHO43783.1"/>
    </source>
</evidence>
<dbReference type="RefSeq" id="WP_073611881.1">
    <property type="nucleotide sequence ID" value="NZ_FRFE01000002.1"/>
</dbReference>
<name>A0A1M7XXV5_9BACT</name>
<dbReference type="OrthoDB" id="9917184at2"/>
<dbReference type="STRING" id="1121416.SAMN02745220_00512"/>
<gene>
    <name evidence="2" type="ORF">SAMN02745220_00512</name>
</gene>
<evidence type="ECO:0000313" key="3">
    <source>
        <dbReference type="Proteomes" id="UP000184603"/>
    </source>
</evidence>
<dbReference type="Proteomes" id="UP000184603">
    <property type="component" value="Unassembled WGS sequence"/>
</dbReference>
<organism evidence="2 3">
    <name type="scientific">Desulfopila aestuarii DSM 18488</name>
    <dbReference type="NCBI Taxonomy" id="1121416"/>
    <lineage>
        <taxon>Bacteria</taxon>
        <taxon>Pseudomonadati</taxon>
        <taxon>Thermodesulfobacteriota</taxon>
        <taxon>Desulfobulbia</taxon>
        <taxon>Desulfobulbales</taxon>
        <taxon>Desulfocapsaceae</taxon>
        <taxon>Desulfopila</taxon>
    </lineage>
</organism>
<feature type="signal peptide" evidence="1">
    <location>
        <begin position="1"/>
        <end position="21"/>
    </location>
</feature>
<reference evidence="2 3" key="1">
    <citation type="submission" date="2016-12" db="EMBL/GenBank/DDBJ databases">
        <authorList>
            <person name="Song W.-J."/>
            <person name="Kurnit D.M."/>
        </authorList>
    </citation>
    <scope>NUCLEOTIDE SEQUENCE [LARGE SCALE GENOMIC DNA]</scope>
    <source>
        <strain evidence="2 3">DSM 18488</strain>
    </source>
</reference>
<keyword evidence="1" id="KW-0732">Signal</keyword>
<evidence type="ECO:0000256" key="1">
    <source>
        <dbReference type="SAM" id="SignalP"/>
    </source>
</evidence>
<protein>
    <submittedName>
        <fullName evidence="2">Uncharacterized protein</fullName>
    </submittedName>
</protein>
<sequence length="113" mass="12326">MKKCIGLFACCMLMSTTVALAHHPLEEINEEIFLRVDEMIADTPHAEMVFDDMGGGNSSSAELVIITDDMTTLSNLIDDGLFNYVDQLVGVVTVTIEPAEIGFDVITTISLQE</sequence>
<accession>A0A1M7XXV5</accession>
<dbReference type="EMBL" id="FRFE01000002">
    <property type="protein sequence ID" value="SHO43783.1"/>
    <property type="molecule type" value="Genomic_DNA"/>
</dbReference>
<dbReference type="AlphaFoldDB" id="A0A1M7XXV5"/>
<proteinExistence type="predicted"/>
<feature type="chain" id="PRO_5009929854" evidence="1">
    <location>
        <begin position="22"/>
        <end position="113"/>
    </location>
</feature>